<dbReference type="InterPro" id="IPR029063">
    <property type="entry name" value="SAM-dependent_MTases_sf"/>
</dbReference>
<evidence type="ECO:0000313" key="3">
    <source>
        <dbReference type="Proteomes" id="UP000020077"/>
    </source>
</evidence>
<name>A0A080LSX1_9PROT</name>
<dbReference type="Pfam" id="PF08241">
    <property type="entry name" value="Methyltransf_11"/>
    <property type="match status" value="1"/>
</dbReference>
<evidence type="ECO:0000259" key="1">
    <source>
        <dbReference type="Pfam" id="PF08241"/>
    </source>
</evidence>
<gene>
    <name evidence="2" type="ORF">AW09_004243</name>
</gene>
<evidence type="ECO:0000313" key="2">
    <source>
        <dbReference type="EMBL" id="KFB70650.1"/>
    </source>
</evidence>
<dbReference type="AlphaFoldDB" id="A0A080LSX1"/>
<protein>
    <submittedName>
        <fullName evidence="2">Biotin biosynthesis protein BioC</fullName>
    </submittedName>
</protein>
<reference evidence="2 3" key="1">
    <citation type="submission" date="2014-02" db="EMBL/GenBank/DDBJ databases">
        <title>Expanding our view of genomic diversity in Candidatus Accumulibacter clades.</title>
        <authorList>
            <person name="Skennerton C.T."/>
            <person name="Barr J.J."/>
            <person name="Slater F.R."/>
            <person name="Bond P.L."/>
            <person name="Tyson G.W."/>
        </authorList>
    </citation>
    <scope>NUCLEOTIDE SEQUENCE [LARGE SCALE GENOMIC DNA]</scope>
    <source>
        <strain evidence="3">BA-91</strain>
    </source>
</reference>
<dbReference type="Gene3D" id="3.40.50.150">
    <property type="entry name" value="Vaccinia Virus protein VP39"/>
    <property type="match status" value="1"/>
</dbReference>
<dbReference type="SUPFAM" id="SSF53335">
    <property type="entry name" value="S-adenosyl-L-methionine-dependent methyltransferases"/>
    <property type="match status" value="1"/>
</dbReference>
<dbReference type="Proteomes" id="UP000020077">
    <property type="component" value="Unassembled WGS sequence"/>
</dbReference>
<accession>A0A080LSX1</accession>
<dbReference type="GO" id="GO:0008757">
    <property type="term" value="F:S-adenosylmethionine-dependent methyltransferase activity"/>
    <property type="evidence" value="ECO:0007669"/>
    <property type="project" value="InterPro"/>
</dbReference>
<comment type="caution">
    <text evidence="2">The sequence shown here is derived from an EMBL/GenBank/DDBJ whole genome shotgun (WGS) entry which is preliminary data.</text>
</comment>
<dbReference type="InterPro" id="IPR013216">
    <property type="entry name" value="Methyltransf_11"/>
</dbReference>
<sequence>MSIPGFDTWLESPQGRYVMAWEQARIDAVVADLFGYNAVQLGLPQCDLLAQNRIPLRQVADDSGQVDVFCDFRQLPFAAHSIDLVVMPHVLEFRADPHQILREVERVLIPEGEVLITGFNPISIWGLRRALPNCPGHFPWNGHYLSVRRLKDWLQLLGFEVERGTFGCYSPPCTHEHWLKRWHFMEAAGDRWWAFAGGVYLLRAIKRVHGMRLILPSWKRQRSPRKALSIVSKKEIP</sequence>
<proteinExistence type="predicted"/>
<organism evidence="2 3">
    <name type="scientific">Candidatus Accumulibacter phosphatis</name>
    <dbReference type="NCBI Taxonomy" id="327160"/>
    <lineage>
        <taxon>Bacteria</taxon>
        <taxon>Pseudomonadati</taxon>
        <taxon>Pseudomonadota</taxon>
        <taxon>Betaproteobacteria</taxon>
        <taxon>Candidatus Accumulibacter</taxon>
    </lineage>
</organism>
<dbReference type="EMBL" id="JDVG02000668">
    <property type="protein sequence ID" value="KFB70650.1"/>
    <property type="molecule type" value="Genomic_DNA"/>
</dbReference>
<feature type="domain" description="Methyltransferase type 11" evidence="1">
    <location>
        <begin position="68"/>
        <end position="116"/>
    </location>
</feature>